<evidence type="ECO:0000313" key="5">
    <source>
        <dbReference type="RefSeq" id="XP_033576577.1"/>
    </source>
</evidence>
<dbReference type="PANTHER" id="PTHR28072:SF1">
    <property type="entry name" value="CRUCIFORM CUTTING ENDONUCLEASE 1, MITOCHONDRIAL-RELATED"/>
    <property type="match status" value="1"/>
</dbReference>
<dbReference type="Pfam" id="PF02037">
    <property type="entry name" value="SAP"/>
    <property type="match status" value="1"/>
</dbReference>
<evidence type="ECO:0000259" key="2">
    <source>
        <dbReference type="PROSITE" id="PS50800"/>
    </source>
</evidence>
<evidence type="ECO:0000313" key="4">
    <source>
        <dbReference type="Proteomes" id="UP000504636"/>
    </source>
</evidence>
<dbReference type="SUPFAM" id="SSF53098">
    <property type="entry name" value="Ribonuclease H-like"/>
    <property type="match status" value="1"/>
</dbReference>
<feature type="non-terminal residue" evidence="3">
    <location>
        <position position="215"/>
    </location>
</feature>
<feature type="domain" description="SAP" evidence="2">
    <location>
        <begin position="3"/>
        <end position="37"/>
    </location>
</feature>
<protein>
    <submittedName>
        <fullName evidence="3 5">Ydc2-catalyt-domain-containing protein</fullName>
    </submittedName>
</protein>
<dbReference type="GO" id="GO:0004520">
    <property type="term" value="F:DNA endonuclease activity"/>
    <property type="evidence" value="ECO:0007669"/>
    <property type="project" value="TreeGrafter"/>
</dbReference>
<dbReference type="PANTHER" id="PTHR28072">
    <property type="entry name" value="CRUCIFORM CUTTING ENDONUCLEASE 1, MITOCHONDRIAL-RELATED"/>
    <property type="match status" value="1"/>
</dbReference>
<dbReference type="InterPro" id="IPR012337">
    <property type="entry name" value="RNaseH-like_sf"/>
</dbReference>
<dbReference type="SMART" id="SM00513">
    <property type="entry name" value="SAP"/>
    <property type="match status" value="1"/>
</dbReference>
<reference evidence="5" key="2">
    <citation type="submission" date="2020-04" db="EMBL/GenBank/DDBJ databases">
        <authorList>
            <consortium name="NCBI Genome Project"/>
        </authorList>
    </citation>
    <scope>NUCLEOTIDE SEQUENCE</scope>
    <source>
        <strain evidence="5">CBS 304.34</strain>
    </source>
</reference>
<dbReference type="OrthoDB" id="5552842at2759"/>
<dbReference type="InterPro" id="IPR039197">
    <property type="entry name" value="Mrs1/Cce1"/>
</dbReference>
<evidence type="ECO:0000256" key="1">
    <source>
        <dbReference type="SAM" id="MobiDB-lite"/>
    </source>
</evidence>
<dbReference type="PROSITE" id="PS50800">
    <property type="entry name" value="SAP"/>
    <property type="match status" value="1"/>
</dbReference>
<sequence length="215" mass="23903">MSAKKVTIAELKALLARIGSPASGTRPVLQARLAQDLKTPRLPIATDNMIDFLALEGTPNSLTKRKGRTRILSVDMGIKNLAFCVADVRLEVKPTIRKETPKGHMSTIAWRRIDVAWETAKKSSDPVPRDSDGEDAPDDPFHPRNLAATAYALLTRILLPYEPDIILIERQRYRSGGGAAIQEWTVRVNMLEGMLWAILESLRQTASHPKSTKKE</sequence>
<dbReference type="RefSeq" id="XP_033576577.1">
    <property type="nucleotide sequence ID" value="XM_033715607.1"/>
</dbReference>
<gene>
    <name evidence="3 5" type="ORF">BDZ99DRAFT_388959</name>
</gene>
<dbReference type="Proteomes" id="UP000504636">
    <property type="component" value="Unplaced"/>
</dbReference>
<dbReference type="GO" id="GO:0005739">
    <property type="term" value="C:mitochondrion"/>
    <property type="evidence" value="ECO:0007669"/>
    <property type="project" value="TreeGrafter"/>
</dbReference>
<dbReference type="EMBL" id="MU003701">
    <property type="protein sequence ID" value="KAF2809613.1"/>
    <property type="molecule type" value="Genomic_DNA"/>
</dbReference>
<organism evidence="3">
    <name type="scientific">Mytilinidion resinicola</name>
    <dbReference type="NCBI Taxonomy" id="574789"/>
    <lineage>
        <taxon>Eukaryota</taxon>
        <taxon>Fungi</taxon>
        <taxon>Dikarya</taxon>
        <taxon>Ascomycota</taxon>
        <taxon>Pezizomycotina</taxon>
        <taxon>Dothideomycetes</taxon>
        <taxon>Pleosporomycetidae</taxon>
        <taxon>Mytilinidiales</taxon>
        <taxon>Mytilinidiaceae</taxon>
        <taxon>Mytilinidion</taxon>
    </lineage>
</organism>
<feature type="region of interest" description="Disordered" evidence="1">
    <location>
        <begin position="121"/>
        <end position="142"/>
    </location>
</feature>
<reference evidence="5" key="3">
    <citation type="submission" date="2025-04" db="UniProtKB">
        <authorList>
            <consortium name="RefSeq"/>
        </authorList>
    </citation>
    <scope>IDENTIFICATION</scope>
    <source>
        <strain evidence="5">CBS 304.34</strain>
    </source>
</reference>
<dbReference type="GO" id="GO:0000402">
    <property type="term" value="F:crossed form four-way junction DNA binding"/>
    <property type="evidence" value="ECO:0007669"/>
    <property type="project" value="TreeGrafter"/>
</dbReference>
<dbReference type="AlphaFoldDB" id="A0A6A6YM09"/>
<evidence type="ECO:0000313" key="3">
    <source>
        <dbReference type="EMBL" id="KAF2809613.1"/>
    </source>
</evidence>
<dbReference type="GeneID" id="54456500"/>
<reference evidence="3 5" key="1">
    <citation type="journal article" date="2020" name="Stud. Mycol.">
        <title>101 Dothideomycetes genomes: a test case for predicting lifestyles and emergence of pathogens.</title>
        <authorList>
            <person name="Haridas S."/>
            <person name="Albert R."/>
            <person name="Binder M."/>
            <person name="Bloem J."/>
            <person name="Labutti K."/>
            <person name="Salamov A."/>
            <person name="Andreopoulos B."/>
            <person name="Baker S."/>
            <person name="Barry K."/>
            <person name="Bills G."/>
            <person name="Bluhm B."/>
            <person name="Cannon C."/>
            <person name="Castanera R."/>
            <person name="Culley D."/>
            <person name="Daum C."/>
            <person name="Ezra D."/>
            <person name="Gonzalez J."/>
            <person name="Henrissat B."/>
            <person name="Kuo A."/>
            <person name="Liang C."/>
            <person name="Lipzen A."/>
            <person name="Lutzoni F."/>
            <person name="Magnuson J."/>
            <person name="Mondo S."/>
            <person name="Nolan M."/>
            <person name="Ohm R."/>
            <person name="Pangilinan J."/>
            <person name="Park H.-J."/>
            <person name="Ramirez L."/>
            <person name="Alfaro M."/>
            <person name="Sun H."/>
            <person name="Tritt A."/>
            <person name="Yoshinaga Y."/>
            <person name="Zwiers L.-H."/>
            <person name="Turgeon B."/>
            <person name="Goodwin S."/>
            <person name="Spatafora J."/>
            <person name="Crous P."/>
            <person name="Grigoriev I."/>
        </authorList>
    </citation>
    <scope>NUCLEOTIDE SEQUENCE</scope>
    <source>
        <strain evidence="3 5">CBS 304.34</strain>
    </source>
</reference>
<dbReference type="InterPro" id="IPR003034">
    <property type="entry name" value="SAP_dom"/>
</dbReference>
<keyword evidence="4" id="KW-1185">Reference proteome</keyword>
<proteinExistence type="predicted"/>
<dbReference type="Gene3D" id="3.30.420.10">
    <property type="entry name" value="Ribonuclease H-like superfamily/Ribonuclease H"/>
    <property type="match status" value="1"/>
</dbReference>
<feature type="compositionally biased region" description="Basic and acidic residues" evidence="1">
    <location>
        <begin position="121"/>
        <end position="131"/>
    </location>
</feature>
<dbReference type="InterPro" id="IPR015242">
    <property type="entry name" value="Ydc2_cat"/>
</dbReference>
<dbReference type="InterPro" id="IPR036397">
    <property type="entry name" value="RNaseH_sf"/>
</dbReference>
<accession>A0A6A6YM09</accession>
<dbReference type="GO" id="GO:0000403">
    <property type="term" value="F:Y-form DNA binding"/>
    <property type="evidence" value="ECO:0007669"/>
    <property type="project" value="TreeGrafter"/>
</dbReference>
<dbReference type="GO" id="GO:0070336">
    <property type="term" value="F:flap-structured DNA binding"/>
    <property type="evidence" value="ECO:0007669"/>
    <property type="project" value="TreeGrafter"/>
</dbReference>
<dbReference type="Pfam" id="PF09159">
    <property type="entry name" value="Ydc2-catalyt"/>
    <property type="match status" value="1"/>
</dbReference>
<name>A0A6A6YM09_9PEZI</name>